<organism evidence="17 18">
    <name type="scientific">Tremella mesenterica</name>
    <name type="common">Jelly fungus</name>
    <dbReference type="NCBI Taxonomy" id="5217"/>
    <lineage>
        <taxon>Eukaryota</taxon>
        <taxon>Fungi</taxon>
        <taxon>Dikarya</taxon>
        <taxon>Basidiomycota</taxon>
        <taxon>Agaricomycotina</taxon>
        <taxon>Tremellomycetes</taxon>
        <taxon>Tremellales</taxon>
        <taxon>Tremellaceae</taxon>
        <taxon>Tremella</taxon>
    </lineage>
</organism>
<keyword evidence="12" id="KW-0325">Glycoprotein</keyword>
<keyword evidence="4" id="KW-0813">Transport</keyword>
<name>A0A4Q1BWQ0_TREME</name>
<evidence type="ECO:0000256" key="1">
    <source>
        <dbReference type="ARBA" id="ARBA00004651"/>
    </source>
</evidence>
<dbReference type="InterPro" id="IPR013121">
    <property type="entry name" value="Fe_red_NAD-bd_6"/>
</dbReference>
<dbReference type="GO" id="GO:0015677">
    <property type="term" value="P:copper ion import"/>
    <property type="evidence" value="ECO:0007669"/>
    <property type="project" value="TreeGrafter"/>
</dbReference>
<evidence type="ECO:0000256" key="7">
    <source>
        <dbReference type="ARBA" id="ARBA00022982"/>
    </source>
</evidence>
<dbReference type="Proteomes" id="UP000289152">
    <property type="component" value="Unassembled WGS sequence"/>
</dbReference>
<dbReference type="GO" id="GO:0052851">
    <property type="term" value="F:ferric-chelate reductase (NADPH) activity"/>
    <property type="evidence" value="ECO:0007669"/>
    <property type="project" value="UniProtKB-EC"/>
</dbReference>
<sequence length="733" mass="80878">MSSKGHAHSSTVEVATSTNTTPTTSGKGHSGTAAAAGATTTKAAAKKKVDKNIAPTREWQVIVGILFLLLLLNLFRRYRSRHSAKKRARKTTITSGGFQGVGTSFSEKDAQDVNGGSSGKDNRERVIVEKKKQGGMVMVGRSVIATMAIWEKWMYVRTLPKWLFGWKSLSEIVWTVMYFAIALGLGMKDITLKPVNWSNQMGILAFAQTPLIVGLASKNNVISFLTGIPYQHLNYLHRASGRLAFACSWAHMAGRIQHGLRGKTDIHSMTVRHGIVAIIFLTLLSSSSLRVIRRLWYELFIVCHIVFAFLFLLFACLHYPEYIHWVWPAFLLWGLDRIVSGLRMMINSLPITITYSLTSLPRVQTKSRGTATDCIVELVDKDVLRISVPMSLPWSPGQHAFLSMPSISKWRFWEQHPHSISNLCVGPEPKAVFIVRAHKGFTGRLRDAITSDSSVVLAFVDGPYGKSPVLGGYDSIILVAGGTGITHCLSLFLHIAINQPDSHVKLIWNVRHASYIGWLAPMLNQHVASFSSKAKIIVHVTRSPLSAEFEDLHGLSDTIADGMTELWYHHDHQHHQQHVTLDKTTYNPISPTNGTSENDSGPSSENATIDEKVIPSPSSSSVLQVQTPGVNSSDEKTNTIEAEVKVAVRPESRKAFGLDEATKRLITFRPGRVNMHTVLADEVEHIEGKINVTVCGPEALSRDVREAVKTITTVKAILGGQAVVAVHEETFGW</sequence>
<dbReference type="InParanoid" id="A0A4Q1BWQ0"/>
<feature type="transmembrane region" description="Helical" evidence="15">
    <location>
        <begin position="271"/>
        <end position="292"/>
    </location>
</feature>
<gene>
    <name evidence="17" type="ORF">M231_00060</name>
</gene>
<dbReference type="SUPFAM" id="SSF63380">
    <property type="entry name" value="Riboflavin synthase domain-like"/>
    <property type="match status" value="1"/>
</dbReference>
<dbReference type="Pfam" id="PF08030">
    <property type="entry name" value="NAD_binding_6"/>
    <property type="match status" value="1"/>
</dbReference>
<keyword evidence="8 15" id="KW-1133">Transmembrane helix</keyword>
<evidence type="ECO:0000256" key="13">
    <source>
        <dbReference type="ARBA" id="ARBA00048483"/>
    </source>
</evidence>
<evidence type="ECO:0000256" key="8">
    <source>
        <dbReference type="ARBA" id="ARBA00022989"/>
    </source>
</evidence>
<dbReference type="PANTHER" id="PTHR32361">
    <property type="entry name" value="FERRIC/CUPRIC REDUCTASE TRANSMEMBRANE COMPONENT"/>
    <property type="match status" value="1"/>
</dbReference>
<evidence type="ECO:0000256" key="6">
    <source>
        <dbReference type="ARBA" id="ARBA00022692"/>
    </source>
</evidence>
<dbReference type="Gene3D" id="3.40.50.80">
    <property type="entry name" value="Nucleotide-binding domain of ferredoxin-NADP reductase (FNR) module"/>
    <property type="match status" value="1"/>
</dbReference>
<dbReference type="Pfam" id="PF08022">
    <property type="entry name" value="FAD_binding_8"/>
    <property type="match status" value="1"/>
</dbReference>
<comment type="caution">
    <text evidence="17">The sequence shown here is derived from an EMBL/GenBank/DDBJ whole genome shotgun (WGS) entry which is preliminary data.</text>
</comment>
<accession>A0A4Q1BWQ0</accession>
<dbReference type="EMBL" id="SDIL01000001">
    <property type="protein sequence ID" value="RXK42506.1"/>
    <property type="molecule type" value="Genomic_DNA"/>
</dbReference>
<reference evidence="17 18" key="1">
    <citation type="submission" date="2016-06" db="EMBL/GenBank/DDBJ databases">
        <title>Evolution of pathogenesis and genome organization in the Tremellales.</title>
        <authorList>
            <person name="Cuomo C."/>
            <person name="Litvintseva A."/>
            <person name="Heitman J."/>
            <person name="Chen Y."/>
            <person name="Sun S."/>
            <person name="Springer D."/>
            <person name="Dromer F."/>
            <person name="Young S."/>
            <person name="Zeng Q."/>
            <person name="Chapman S."/>
            <person name="Gujja S."/>
            <person name="Saif S."/>
            <person name="Birren B."/>
        </authorList>
    </citation>
    <scope>NUCLEOTIDE SEQUENCE [LARGE SCALE GENOMIC DNA]</scope>
    <source>
        <strain evidence="17 18">ATCC 28783</strain>
    </source>
</reference>
<dbReference type="CDD" id="cd06186">
    <property type="entry name" value="NOX_Duox_like_FAD_NADP"/>
    <property type="match status" value="1"/>
</dbReference>
<comment type="subcellular location">
    <subcellularLocation>
        <location evidence="1">Cell membrane</location>
        <topology evidence="1">Multi-pass membrane protein</topology>
    </subcellularLocation>
</comment>
<feature type="domain" description="FAD-binding FR-type" evidence="16">
    <location>
        <begin position="350"/>
        <end position="470"/>
    </location>
</feature>
<evidence type="ECO:0000313" key="18">
    <source>
        <dbReference type="Proteomes" id="UP000289152"/>
    </source>
</evidence>
<comment type="catalytic activity">
    <reaction evidence="13">
        <text>2 a Fe(II)-siderophore + NADP(+) + H(+) = 2 a Fe(III)-siderophore + NADPH</text>
        <dbReference type="Rhea" id="RHEA:28795"/>
        <dbReference type="Rhea" id="RHEA-COMP:11342"/>
        <dbReference type="Rhea" id="RHEA-COMP:11344"/>
        <dbReference type="ChEBI" id="CHEBI:15378"/>
        <dbReference type="ChEBI" id="CHEBI:29033"/>
        <dbReference type="ChEBI" id="CHEBI:29034"/>
        <dbReference type="ChEBI" id="CHEBI:57783"/>
        <dbReference type="ChEBI" id="CHEBI:58349"/>
        <dbReference type="EC" id="1.16.1.9"/>
    </reaction>
</comment>
<keyword evidence="18" id="KW-1185">Reference proteome</keyword>
<dbReference type="GO" id="GO:0006879">
    <property type="term" value="P:intracellular iron ion homeostasis"/>
    <property type="evidence" value="ECO:0007669"/>
    <property type="project" value="TreeGrafter"/>
</dbReference>
<feature type="compositionally biased region" description="Low complexity" evidence="14">
    <location>
        <begin position="9"/>
        <end position="43"/>
    </location>
</feature>
<evidence type="ECO:0000256" key="4">
    <source>
        <dbReference type="ARBA" id="ARBA00022448"/>
    </source>
</evidence>
<dbReference type="InterPro" id="IPR017938">
    <property type="entry name" value="Riboflavin_synthase-like_b-brl"/>
</dbReference>
<evidence type="ECO:0000256" key="10">
    <source>
        <dbReference type="ARBA" id="ARBA00023065"/>
    </source>
</evidence>
<evidence type="ECO:0000256" key="2">
    <source>
        <dbReference type="ARBA" id="ARBA00006278"/>
    </source>
</evidence>
<dbReference type="InterPro" id="IPR039261">
    <property type="entry name" value="FNR_nucleotide-bd"/>
</dbReference>
<dbReference type="SUPFAM" id="SSF52343">
    <property type="entry name" value="Ferredoxin reductase-like, C-terminal NADP-linked domain"/>
    <property type="match status" value="1"/>
</dbReference>
<feature type="transmembrane region" description="Helical" evidence="15">
    <location>
        <begin position="162"/>
        <end position="185"/>
    </location>
</feature>
<keyword evidence="10" id="KW-0406">Ion transport</keyword>
<keyword evidence="6 15" id="KW-0812">Transmembrane</keyword>
<comment type="similarity">
    <text evidence="2">Belongs to the ferric reductase (FRE) family.</text>
</comment>
<evidence type="ECO:0000256" key="14">
    <source>
        <dbReference type="SAM" id="MobiDB-lite"/>
    </source>
</evidence>
<dbReference type="SFLD" id="SFLDS00052">
    <property type="entry name" value="Ferric_Reductase_Domain"/>
    <property type="match status" value="1"/>
</dbReference>
<dbReference type="InterPro" id="IPR051410">
    <property type="entry name" value="Ferric/Cupric_Reductase"/>
</dbReference>
<evidence type="ECO:0000259" key="16">
    <source>
        <dbReference type="PROSITE" id="PS51384"/>
    </source>
</evidence>
<feature type="region of interest" description="Disordered" evidence="14">
    <location>
        <begin position="578"/>
        <end position="636"/>
    </location>
</feature>
<keyword evidence="11 15" id="KW-0472">Membrane</keyword>
<feature type="region of interest" description="Disordered" evidence="14">
    <location>
        <begin position="1"/>
        <end position="44"/>
    </location>
</feature>
<dbReference type="EC" id="1.16.1.9" evidence="3"/>
<dbReference type="SFLD" id="SFLDG01168">
    <property type="entry name" value="Ferric_reductase_subgroup_(FRE"/>
    <property type="match status" value="1"/>
</dbReference>
<feature type="transmembrane region" description="Helical" evidence="15">
    <location>
        <begin position="59"/>
        <end position="75"/>
    </location>
</feature>
<dbReference type="GO" id="GO:0005886">
    <property type="term" value="C:plasma membrane"/>
    <property type="evidence" value="ECO:0007669"/>
    <property type="project" value="UniProtKB-SubCell"/>
</dbReference>
<dbReference type="PROSITE" id="PS51384">
    <property type="entry name" value="FAD_FR"/>
    <property type="match status" value="1"/>
</dbReference>
<proteinExistence type="inferred from homology"/>
<feature type="transmembrane region" description="Helical" evidence="15">
    <location>
        <begin position="299"/>
        <end position="320"/>
    </location>
</feature>
<keyword evidence="9" id="KW-0560">Oxidoreductase</keyword>
<evidence type="ECO:0000256" key="12">
    <source>
        <dbReference type="ARBA" id="ARBA00023180"/>
    </source>
</evidence>
<evidence type="ECO:0000256" key="9">
    <source>
        <dbReference type="ARBA" id="ARBA00023002"/>
    </source>
</evidence>
<protein>
    <recommendedName>
        <fullName evidence="3">ferric-chelate reductase (NADPH)</fullName>
        <ecNumber evidence="3">1.16.1.9</ecNumber>
    </recommendedName>
</protein>
<dbReference type="PANTHER" id="PTHR32361:SF9">
    <property type="entry name" value="FERRIC REDUCTASE TRANSMEMBRANE COMPONENT 3-RELATED"/>
    <property type="match status" value="1"/>
</dbReference>
<feature type="compositionally biased region" description="Polar residues" evidence="14">
    <location>
        <begin position="622"/>
        <end position="632"/>
    </location>
</feature>
<keyword evidence="5" id="KW-1003">Cell membrane</keyword>
<dbReference type="AlphaFoldDB" id="A0A4Q1BWQ0"/>
<dbReference type="STRING" id="5217.A0A4Q1BWQ0"/>
<evidence type="ECO:0000256" key="5">
    <source>
        <dbReference type="ARBA" id="ARBA00022475"/>
    </source>
</evidence>
<evidence type="ECO:0000256" key="3">
    <source>
        <dbReference type="ARBA" id="ARBA00012668"/>
    </source>
</evidence>
<dbReference type="GO" id="GO:0006826">
    <property type="term" value="P:iron ion transport"/>
    <property type="evidence" value="ECO:0007669"/>
    <property type="project" value="UniProtKB-ARBA"/>
</dbReference>
<keyword evidence="7" id="KW-0249">Electron transport</keyword>
<evidence type="ECO:0000313" key="17">
    <source>
        <dbReference type="EMBL" id="RXK42506.1"/>
    </source>
</evidence>
<dbReference type="Pfam" id="PF01794">
    <property type="entry name" value="Ferric_reduct"/>
    <property type="match status" value="1"/>
</dbReference>
<dbReference type="OrthoDB" id="4494341at2759"/>
<dbReference type="InterPro" id="IPR013130">
    <property type="entry name" value="Fe3_Rdtase_TM_dom"/>
</dbReference>
<evidence type="ECO:0000256" key="15">
    <source>
        <dbReference type="SAM" id="Phobius"/>
    </source>
</evidence>
<evidence type="ECO:0000256" key="11">
    <source>
        <dbReference type="ARBA" id="ARBA00023136"/>
    </source>
</evidence>
<dbReference type="FunCoup" id="A0A4Q1BWQ0">
    <property type="interactions" value="149"/>
</dbReference>
<dbReference type="InterPro" id="IPR013112">
    <property type="entry name" value="FAD-bd_8"/>
</dbReference>
<feature type="compositionally biased region" description="Polar residues" evidence="14">
    <location>
        <begin position="582"/>
        <end position="607"/>
    </location>
</feature>
<dbReference type="InterPro" id="IPR017927">
    <property type="entry name" value="FAD-bd_FR_type"/>
</dbReference>
<dbReference type="VEuPathDB" id="FungiDB:TREMEDRAFT_58976"/>